<gene>
    <name evidence="1" type="ORF">PG991_008958</name>
</gene>
<dbReference type="EMBL" id="JAQQWI010000013">
    <property type="protein sequence ID" value="KAK8013365.1"/>
    <property type="molecule type" value="Genomic_DNA"/>
</dbReference>
<accession>A0ABR1RJC6</accession>
<organism evidence="1 2">
    <name type="scientific">Apiospora marii</name>
    <dbReference type="NCBI Taxonomy" id="335849"/>
    <lineage>
        <taxon>Eukaryota</taxon>
        <taxon>Fungi</taxon>
        <taxon>Dikarya</taxon>
        <taxon>Ascomycota</taxon>
        <taxon>Pezizomycotina</taxon>
        <taxon>Sordariomycetes</taxon>
        <taxon>Xylariomycetidae</taxon>
        <taxon>Amphisphaeriales</taxon>
        <taxon>Apiosporaceae</taxon>
        <taxon>Apiospora</taxon>
    </lineage>
</organism>
<name>A0ABR1RJC6_9PEZI</name>
<reference evidence="1 2" key="1">
    <citation type="submission" date="2023-01" db="EMBL/GenBank/DDBJ databases">
        <title>Analysis of 21 Apiospora genomes using comparative genomics revels a genus with tremendous synthesis potential of carbohydrate active enzymes and secondary metabolites.</title>
        <authorList>
            <person name="Sorensen T."/>
        </authorList>
    </citation>
    <scope>NUCLEOTIDE SEQUENCE [LARGE SCALE GENOMIC DNA]</scope>
    <source>
        <strain evidence="1 2">CBS 20057</strain>
    </source>
</reference>
<evidence type="ECO:0000313" key="1">
    <source>
        <dbReference type="EMBL" id="KAK8013365.1"/>
    </source>
</evidence>
<sequence>MSQSWAPSHAARQLALQIGDHSISTSAIWNRLRLLILEQNHRDLEELFHQLEAQFGFQGDEGASDASYLSQARCLLQLAACRYLYAEGIAVVPLPLSVELDEFPHGGPFLACLLLDPTQIQSERTVDGLNILAGLAEGGHLAQLICEAGEGWWARLGIASIIKL</sequence>
<dbReference type="Proteomes" id="UP001396898">
    <property type="component" value="Unassembled WGS sequence"/>
</dbReference>
<comment type="caution">
    <text evidence="1">The sequence shown here is derived from an EMBL/GenBank/DDBJ whole genome shotgun (WGS) entry which is preliminary data.</text>
</comment>
<evidence type="ECO:0000313" key="2">
    <source>
        <dbReference type="Proteomes" id="UP001396898"/>
    </source>
</evidence>
<protein>
    <submittedName>
        <fullName evidence="1">Uncharacterized protein</fullName>
    </submittedName>
</protein>
<proteinExistence type="predicted"/>
<keyword evidence="2" id="KW-1185">Reference proteome</keyword>